<dbReference type="EMBL" id="FLQS01000005">
    <property type="protein sequence ID" value="SBS72414.1"/>
    <property type="molecule type" value="Genomic_DNA"/>
</dbReference>
<reference evidence="1" key="1">
    <citation type="submission" date="2016-03" db="EMBL/GenBank/DDBJ databases">
        <authorList>
            <person name="Ploux O."/>
        </authorList>
    </citation>
    <scope>NUCLEOTIDE SEQUENCE</scope>
    <source>
        <strain evidence="1">UC10</strain>
    </source>
</reference>
<evidence type="ECO:0000313" key="1">
    <source>
        <dbReference type="EMBL" id="SBS72414.1"/>
    </source>
</evidence>
<protein>
    <submittedName>
        <fullName evidence="1">Uncharacterized protein</fullName>
    </submittedName>
</protein>
<dbReference type="AlphaFoldDB" id="A0A1Y5P164"/>
<sequence>MHLPSKQLLERFAVGVPLPSVVASITAILRFVCRQLAVAIRTDEPQIHAAVVGRVPVHVIEDQHEGHAIPVVPHSTDGAAPALLGSEVVPDVVTSVRHSPATYASLEPGSQKQLPPMRLLARIRAEDPGQTAFDIDSASDTFDQHEVTLPLSTDKFGARPVSECHSYRTYLGSEGSSFAVRMRPSVSW</sequence>
<proteinExistence type="predicted"/>
<gene>
    <name evidence="1" type="ORF">MHPYR_130153</name>
</gene>
<organism evidence="1">
    <name type="scientific">uncultured Mycobacterium sp</name>
    <dbReference type="NCBI Taxonomy" id="171292"/>
    <lineage>
        <taxon>Bacteria</taxon>
        <taxon>Bacillati</taxon>
        <taxon>Actinomycetota</taxon>
        <taxon>Actinomycetes</taxon>
        <taxon>Mycobacteriales</taxon>
        <taxon>Mycobacteriaceae</taxon>
        <taxon>Mycobacterium</taxon>
        <taxon>environmental samples</taxon>
    </lineage>
</organism>
<accession>A0A1Y5P164</accession>
<name>A0A1Y5P164_9MYCO</name>